<evidence type="ECO:0000256" key="2">
    <source>
        <dbReference type="ARBA" id="ARBA00009215"/>
    </source>
</evidence>
<dbReference type="Pfam" id="PF08318">
    <property type="entry name" value="COG4_m"/>
    <property type="match status" value="1"/>
</dbReference>
<dbReference type="InterPro" id="IPR048680">
    <property type="entry name" value="COG4_N"/>
</dbReference>
<evidence type="ECO:0000259" key="9">
    <source>
        <dbReference type="SMART" id="SM00762"/>
    </source>
</evidence>
<dbReference type="InterPro" id="IPR013167">
    <property type="entry name" value="COG4_M"/>
</dbReference>
<dbReference type="Pfam" id="PF20662">
    <property type="entry name" value="COG4_C"/>
    <property type="match status" value="1"/>
</dbReference>
<dbReference type="PANTHER" id="PTHR24016">
    <property type="entry name" value="CONSERVED OLIGOMERIC GOLGI COMPLEX SUBUNIT 4"/>
    <property type="match status" value="1"/>
</dbReference>
<keyword evidence="5" id="KW-0653">Protein transport</keyword>
<sequence length="807" mass="89415">MPDTDDRLTVLTREFQHALSVGQLRDVITAADAAARTVHKSLDEYTERQSYEFFRETRRLEVTRAGLASTLQSSGQLCGLIANANTVGTKITARVRLLDLEKAKVSQTAAYAADVIALKAAVAHAYMSIDRGDWPAAAGAIASIRALPQDVIAGKFANMVVPSTDIPQAPTAIVEQWCLELKAVFVREFQAAATAKDIPKLTTFFQLFPQIGEAKTGLDNYSRFICGIIAEQSRALLTNNSQASFWYSAVAMKLFESISMIVTQHGTLISRYYGQHAMTDVVARIQREVDAQVGLIIDTFHDVHNLPKAVSEVSEYSYPYLSAMATGTFSNAASRSASPAMESPMPEDVSVVDIGDLVNELSAILNKWTMYCRFVAVRWNEFEGETADLKPAGEPKDSASAEKHSAELQTELPAVSLKLPPPLKTSTFVKKIADPYTKIFDALSVFYFRRSLEKAYQMEELPTLSHKDLIATREDQLTSPDQPLISSVVEDLILILNTSLRNAFETGQPQIASSIIITVKRVIDTDFLTVMLRRLRDLQPRGGYQFLAAPVAARSQQTNMGSMLMRGANYANSVINTDNDQKLNDFVVLLNSVSIGDSYFRRIVEKINAEVLPANYPFATDSQKLAAISGGLIASLHAKSTKIVEFNVQVLYDLVFKNKMRLMVNDYFLASEYLISQMDESGLNQAKFAAAWAGLISPFVRTLAKEIWDALMVLVMALMASLLEAKLWALENRINELGSIKLESNISGIIDYVTKFGKYSLKDSFLKVTQVVLMVGFDGEEEEAGINWVLTPQERVRARYLRVDRNP</sequence>
<dbReference type="Proteomes" id="UP000094336">
    <property type="component" value="Unassembled WGS sequence"/>
</dbReference>
<dbReference type="InterPro" id="IPR048682">
    <property type="entry name" value="COG4"/>
</dbReference>
<dbReference type="EMBL" id="KV454438">
    <property type="protein sequence ID" value="ODQ77848.1"/>
    <property type="molecule type" value="Genomic_DNA"/>
</dbReference>
<dbReference type="SMART" id="SM00762">
    <property type="entry name" value="Cog4"/>
    <property type="match status" value="1"/>
</dbReference>
<proteinExistence type="inferred from homology"/>
<dbReference type="GO" id="GO:0015031">
    <property type="term" value="P:protein transport"/>
    <property type="evidence" value="ECO:0007669"/>
    <property type="project" value="UniProtKB-KW"/>
</dbReference>
<dbReference type="GeneID" id="30148466"/>
<dbReference type="PANTHER" id="PTHR24016:SF0">
    <property type="entry name" value="CONSERVED OLIGOMERIC GOLGI COMPLEX SUBUNIT 4"/>
    <property type="match status" value="1"/>
</dbReference>
<evidence type="ECO:0000256" key="6">
    <source>
        <dbReference type="ARBA" id="ARBA00023034"/>
    </source>
</evidence>
<feature type="domain" description="COG4 transport protein middle alpha-helical bundle" evidence="9">
    <location>
        <begin position="174"/>
        <end position="536"/>
    </location>
</feature>
<keyword evidence="11" id="KW-1185">Reference proteome</keyword>
<evidence type="ECO:0000313" key="10">
    <source>
        <dbReference type="EMBL" id="ODQ77848.1"/>
    </source>
</evidence>
<organism evidence="10 11">
    <name type="scientific">Babjeviella inositovora NRRL Y-12698</name>
    <dbReference type="NCBI Taxonomy" id="984486"/>
    <lineage>
        <taxon>Eukaryota</taxon>
        <taxon>Fungi</taxon>
        <taxon>Dikarya</taxon>
        <taxon>Ascomycota</taxon>
        <taxon>Saccharomycotina</taxon>
        <taxon>Pichiomycetes</taxon>
        <taxon>Serinales incertae sedis</taxon>
        <taxon>Babjeviella</taxon>
    </lineage>
</organism>
<evidence type="ECO:0000256" key="8">
    <source>
        <dbReference type="ARBA" id="ARBA00031340"/>
    </source>
</evidence>
<accession>A0A1E3QJQ0</accession>
<evidence type="ECO:0000256" key="4">
    <source>
        <dbReference type="ARBA" id="ARBA00022448"/>
    </source>
</evidence>
<dbReference type="OrthoDB" id="47059at2759"/>
<dbReference type="AlphaFoldDB" id="A0A1E3QJQ0"/>
<dbReference type="RefSeq" id="XP_018983176.1">
    <property type="nucleotide sequence ID" value="XM_019130613.1"/>
</dbReference>
<keyword evidence="4" id="KW-0813">Transport</keyword>
<dbReference type="InterPro" id="IPR048684">
    <property type="entry name" value="COG4_C"/>
</dbReference>
<keyword evidence="7" id="KW-0472">Membrane</keyword>
<evidence type="ECO:0000256" key="1">
    <source>
        <dbReference type="ARBA" id="ARBA00004395"/>
    </source>
</evidence>
<comment type="subcellular location">
    <subcellularLocation>
        <location evidence="1">Golgi apparatus membrane</location>
        <topology evidence="1">Peripheral membrane protein</topology>
    </subcellularLocation>
</comment>
<evidence type="ECO:0000256" key="5">
    <source>
        <dbReference type="ARBA" id="ARBA00022927"/>
    </source>
</evidence>
<comment type="similarity">
    <text evidence="2">Belongs to the COG4 family.</text>
</comment>
<dbReference type="GO" id="GO:0000139">
    <property type="term" value="C:Golgi membrane"/>
    <property type="evidence" value="ECO:0007669"/>
    <property type="project" value="UniProtKB-SubCell"/>
</dbReference>
<dbReference type="Pfam" id="PF20663">
    <property type="entry name" value="COG4_N"/>
    <property type="match status" value="1"/>
</dbReference>
<evidence type="ECO:0000256" key="3">
    <source>
        <dbReference type="ARBA" id="ARBA00020975"/>
    </source>
</evidence>
<dbReference type="Gene3D" id="1.20.58.1970">
    <property type="match status" value="1"/>
</dbReference>
<gene>
    <name evidence="10" type="ORF">BABINDRAFT_168806</name>
</gene>
<keyword evidence="6" id="KW-0333">Golgi apparatus</keyword>
<protein>
    <recommendedName>
        <fullName evidence="3">Conserved oligomeric Golgi complex subunit 4</fullName>
    </recommendedName>
    <alternativeName>
        <fullName evidence="8">Component of oligomeric Golgi complex 4</fullName>
    </alternativeName>
</protein>
<evidence type="ECO:0000256" key="7">
    <source>
        <dbReference type="ARBA" id="ARBA00023136"/>
    </source>
</evidence>
<dbReference type="STRING" id="984486.A0A1E3QJQ0"/>
<reference evidence="11" key="1">
    <citation type="submission" date="2016-05" db="EMBL/GenBank/DDBJ databases">
        <title>Comparative genomics of biotechnologically important yeasts.</title>
        <authorList>
            <consortium name="DOE Joint Genome Institute"/>
            <person name="Riley R."/>
            <person name="Haridas S."/>
            <person name="Wolfe K.H."/>
            <person name="Lopes M.R."/>
            <person name="Hittinger C.T."/>
            <person name="Goker M."/>
            <person name="Salamov A."/>
            <person name="Wisecaver J."/>
            <person name="Long T.M."/>
            <person name="Aerts A.L."/>
            <person name="Barry K."/>
            <person name="Choi C."/>
            <person name="Clum A."/>
            <person name="Coughlan A.Y."/>
            <person name="Deshpande S."/>
            <person name="Douglass A.P."/>
            <person name="Hanson S.J."/>
            <person name="Klenk H.-P."/>
            <person name="Labutti K."/>
            <person name="Lapidus A."/>
            <person name="Lindquist E."/>
            <person name="Lipzen A."/>
            <person name="Meier-Kolthoff J.P."/>
            <person name="Ohm R.A."/>
            <person name="Otillar R.P."/>
            <person name="Pangilinan J."/>
            <person name="Peng Y."/>
            <person name="Rokas A."/>
            <person name="Rosa C.A."/>
            <person name="Scheuner C."/>
            <person name="Sibirny A.A."/>
            <person name="Slot J.C."/>
            <person name="Stielow J.B."/>
            <person name="Sun H."/>
            <person name="Kurtzman C.P."/>
            <person name="Blackwell M."/>
            <person name="Grigoriev I.V."/>
            <person name="Jeffries T.W."/>
        </authorList>
    </citation>
    <scope>NUCLEOTIDE SEQUENCE [LARGE SCALE GENOMIC DNA]</scope>
    <source>
        <strain evidence="11">NRRL Y-12698</strain>
    </source>
</reference>
<name>A0A1E3QJQ0_9ASCO</name>
<evidence type="ECO:0000313" key="11">
    <source>
        <dbReference type="Proteomes" id="UP000094336"/>
    </source>
</evidence>